<name>A0ABS6VT93_9GAMM</name>
<accession>A0ABS6VT93</accession>
<dbReference type="RefSeq" id="WP_219043501.1">
    <property type="nucleotide sequence ID" value="NZ_JAHWDQ010000002.1"/>
</dbReference>
<keyword evidence="2" id="KW-1185">Reference proteome</keyword>
<organism evidence="1 2">
    <name type="scientific">Zhongshania aquimaris</name>
    <dbReference type="NCBI Taxonomy" id="2857107"/>
    <lineage>
        <taxon>Bacteria</taxon>
        <taxon>Pseudomonadati</taxon>
        <taxon>Pseudomonadota</taxon>
        <taxon>Gammaproteobacteria</taxon>
        <taxon>Cellvibrionales</taxon>
        <taxon>Spongiibacteraceae</taxon>
        <taxon>Zhongshania</taxon>
    </lineage>
</organism>
<dbReference type="Proteomes" id="UP001166291">
    <property type="component" value="Unassembled WGS sequence"/>
</dbReference>
<reference evidence="1" key="1">
    <citation type="submission" date="2021-07" db="EMBL/GenBank/DDBJ databases">
        <title>Zhongshania sp. CAU 1632 isolated from seawater.</title>
        <authorList>
            <person name="Kim W."/>
        </authorList>
    </citation>
    <scope>NUCLEOTIDE SEQUENCE</scope>
    <source>
        <strain evidence="1">CAU 1632</strain>
    </source>
</reference>
<comment type="caution">
    <text evidence="1">The sequence shown here is derived from an EMBL/GenBank/DDBJ whole genome shotgun (WGS) entry which is preliminary data.</text>
</comment>
<protein>
    <submittedName>
        <fullName evidence="1">Uncharacterized protein</fullName>
    </submittedName>
</protein>
<sequence>MIFAELNYKEHYDDFHQSLLEYVDAHFERVDSGHQGDSWIWIYEGENKVAIDTFSSMKHQVKSETRQNSLVQKVIEILQRKYDLVVYSEPRSEGHED</sequence>
<gene>
    <name evidence="1" type="ORF">KXJ70_10735</name>
</gene>
<dbReference type="EMBL" id="JAHWDQ010000002">
    <property type="protein sequence ID" value="MBW2941258.1"/>
    <property type="molecule type" value="Genomic_DNA"/>
</dbReference>
<proteinExistence type="predicted"/>
<evidence type="ECO:0000313" key="1">
    <source>
        <dbReference type="EMBL" id="MBW2941258.1"/>
    </source>
</evidence>
<evidence type="ECO:0000313" key="2">
    <source>
        <dbReference type="Proteomes" id="UP001166291"/>
    </source>
</evidence>